<reference evidence="3 4" key="1">
    <citation type="journal article" date="2018" name="Mol. Plant">
        <title>The genome of Artemisia annua provides insight into the evolution of Asteraceae family and artemisinin biosynthesis.</title>
        <authorList>
            <person name="Shen Q."/>
            <person name="Zhang L."/>
            <person name="Liao Z."/>
            <person name="Wang S."/>
            <person name="Yan T."/>
            <person name="Shi P."/>
            <person name="Liu M."/>
            <person name="Fu X."/>
            <person name="Pan Q."/>
            <person name="Wang Y."/>
            <person name="Lv Z."/>
            <person name="Lu X."/>
            <person name="Zhang F."/>
            <person name="Jiang W."/>
            <person name="Ma Y."/>
            <person name="Chen M."/>
            <person name="Hao X."/>
            <person name="Li L."/>
            <person name="Tang Y."/>
            <person name="Lv G."/>
            <person name="Zhou Y."/>
            <person name="Sun X."/>
            <person name="Brodelius P.E."/>
            <person name="Rose J.K.C."/>
            <person name="Tang K."/>
        </authorList>
    </citation>
    <scope>NUCLEOTIDE SEQUENCE [LARGE SCALE GENOMIC DNA]</scope>
    <source>
        <strain evidence="4">cv. Huhao1</strain>
        <tissue evidence="3">Leaf</tissue>
    </source>
</reference>
<accession>A0A2U1N0T9</accession>
<dbReference type="STRING" id="35608.A0A2U1N0T9"/>
<evidence type="ECO:0000256" key="1">
    <source>
        <dbReference type="SAM" id="MobiDB-lite"/>
    </source>
</evidence>
<dbReference type="OrthoDB" id="10250354at2759"/>
<name>A0A2U1N0T9_ARTAN</name>
<evidence type="ECO:0000313" key="3">
    <source>
        <dbReference type="EMBL" id="PWA67135.1"/>
    </source>
</evidence>
<dbReference type="SUPFAM" id="SSF46565">
    <property type="entry name" value="Chaperone J-domain"/>
    <property type="match status" value="1"/>
</dbReference>
<protein>
    <recommendedName>
        <fullName evidence="2">J domain-containing protein</fullName>
    </recommendedName>
</protein>
<dbReference type="PROSITE" id="PS50076">
    <property type="entry name" value="DNAJ_2"/>
    <property type="match status" value="1"/>
</dbReference>
<dbReference type="PROSITE" id="PS00636">
    <property type="entry name" value="DNAJ_1"/>
    <property type="match status" value="1"/>
</dbReference>
<dbReference type="SMART" id="SM00271">
    <property type="entry name" value="DnaJ"/>
    <property type="match status" value="1"/>
</dbReference>
<sequence length="374" mass="42758">MAESLIDLENVLRSKQGKLSTQEANFLMNWKESTLRQLTVGACAGGAIAWSATGSLSRMLRINLAGGAATIAATWRFRSSVNSCIEQILCMDGSRMQKELANIMLKRYPNYPLTTKLISKRFYCENVFDDTTSDIPKSRWRFRNNFVESAAHPQQRTENHESYDHDAKTGPERKPVPINNAFVAMENPFDCVFGLPTKVEEIRRPVPATLPRKHSRKHRRSQRRHQNHQQDEPYCLIGGDWFVNTTNTGTCGNGLVSDMGVFTDHYIILGLPSGKKGTKVSMDEIKQAYRIKALELHPDKRGDDPNAVAEFQQLQASYEILKDEGTRKAFDDDLIRRLKHQELEKERKQRRIQGRLNMARGIKRINRINEALKE</sequence>
<keyword evidence="4" id="KW-1185">Reference proteome</keyword>
<evidence type="ECO:0000313" key="4">
    <source>
        <dbReference type="Proteomes" id="UP000245207"/>
    </source>
</evidence>
<dbReference type="PANTHER" id="PTHR35986:SF1">
    <property type="entry name" value="OS10G0430800 PROTEIN"/>
    <property type="match status" value="1"/>
</dbReference>
<proteinExistence type="predicted"/>
<feature type="compositionally biased region" description="Basic and acidic residues" evidence="1">
    <location>
        <begin position="155"/>
        <end position="175"/>
    </location>
</feature>
<feature type="compositionally biased region" description="Basic residues" evidence="1">
    <location>
        <begin position="211"/>
        <end position="227"/>
    </location>
</feature>
<gene>
    <name evidence="3" type="ORF">CTI12_AA320930</name>
</gene>
<evidence type="ECO:0000259" key="2">
    <source>
        <dbReference type="PROSITE" id="PS50076"/>
    </source>
</evidence>
<dbReference type="Proteomes" id="UP000245207">
    <property type="component" value="Unassembled WGS sequence"/>
</dbReference>
<feature type="region of interest" description="Disordered" evidence="1">
    <location>
        <begin position="206"/>
        <end position="230"/>
    </location>
</feature>
<organism evidence="3 4">
    <name type="scientific">Artemisia annua</name>
    <name type="common">Sweet wormwood</name>
    <dbReference type="NCBI Taxonomy" id="35608"/>
    <lineage>
        <taxon>Eukaryota</taxon>
        <taxon>Viridiplantae</taxon>
        <taxon>Streptophyta</taxon>
        <taxon>Embryophyta</taxon>
        <taxon>Tracheophyta</taxon>
        <taxon>Spermatophyta</taxon>
        <taxon>Magnoliopsida</taxon>
        <taxon>eudicotyledons</taxon>
        <taxon>Gunneridae</taxon>
        <taxon>Pentapetalae</taxon>
        <taxon>asterids</taxon>
        <taxon>campanulids</taxon>
        <taxon>Asterales</taxon>
        <taxon>Asteraceae</taxon>
        <taxon>Asteroideae</taxon>
        <taxon>Anthemideae</taxon>
        <taxon>Artemisiinae</taxon>
        <taxon>Artemisia</taxon>
    </lineage>
</organism>
<dbReference type="Gene3D" id="1.10.287.110">
    <property type="entry name" value="DnaJ domain"/>
    <property type="match status" value="1"/>
</dbReference>
<dbReference type="EMBL" id="PKPP01003890">
    <property type="protein sequence ID" value="PWA67135.1"/>
    <property type="molecule type" value="Genomic_DNA"/>
</dbReference>
<dbReference type="Pfam" id="PF00226">
    <property type="entry name" value="DnaJ"/>
    <property type="match status" value="1"/>
</dbReference>
<dbReference type="InterPro" id="IPR018253">
    <property type="entry name" value="DnaJ_domain_CS"/>
</dbReference>
<feature type="domain" description="J" evidence="2">
    <location>
        <begin position="264"/>
        <end position="334"/>
    </location>
</feature>
<dbReference type="PANTHER" id="PTHR35986">
    <property type="entry name" value="EXPRESSED PROTEIN"/>
    <property type="match status" value="1"/>
</dbReference>
<dbReference type="InterPro" id="IPR001623">
    <property type="entry name" value="DnaJ_domain"/>
</dbReference>
<feature type="region of interest" description="Disordered" evidence="1">
    <location>
        <begin position="148"/>
        <end position="175"/>
    </location>
</feature>
<dbReference type="CDD" id="cd06257">
    <property type="entry name" value="DnaJ"/>
    <property type="match status" value="1"/>
</dbReference>
<comment type="caution">
    <text evidence="3">The sequence shown here is derived from an EMBL/GenBank/DDBJ whole genome shotgun (WGS) entry which is preliminary data.</text>
</comment>
<dbReference type="AlphaFoldDB" id="A0A2U1N0T9"/>
<dbReference type="InterPro" id="IPR036869">
    <property type="entry name" value="J_dom_sf"/>
</dbReference>